<dbReference type="RefSeq" id="WP_144573314.1">
    <property type="nucleotide sequence ID" value="NZ_VLKG01000017.1"/>
</dbReference>
<evidence type="ECO:0000256" key="1">
    <source>
        <dbReference type="SAM" id="Coils"/>
    </source>
</evidence>
<proteinExistence type="predicted"/>
<sequence length="143" mass="16226">MSQTQNTVGVRYTGKRDSFMERAYKSGLSFIPGQVRCVPPDLAKKLLKHTDVFERVLEAVPIEPIPEPTDDTAALLDVAAQREAEQQEALSQLQDLRDQISHMDKEALAEFAKIHYRQDLNKRLSVEKLRDQVTGFVDQYGVP</sequence>
<organism evidence="2 3">
    <name type="scientific">Azomonas agilis</name>
    <dbReference type="NCBI Taxonomy" id="116849"/>
    <lineage>
        <taxon>Bacteria</taxon>
        <taxon>Pseudomonadati</taxon>
        <taxon>Pseudomonadota</taxon>
        <taxon>Gammaproteobacteria</taxon>
        <taxon>Pseudomonadales</taxon>
        <taxon>Pseudomonadaceae</taxon>
        <taxon>Azomonas</taxon>
    </lineage>
</organism>
<dbReference type="AlphaFoldDB" id="A0A562HYP8"/>
<evidence type="ECO:0000313" key="3">
    <source>
        <dbReference type="Proteomes" id="UP000319627"/>
    </source>
</evidence>
<name>A0A562HYP8_9GAMM</name>
<keyword evidence="3" id="KW-1185">Reference proteome</keyword>
<dbReference type="OrthoDB" id="227202at2"/>
<gene>
    <name evidence="2" type="ORF">LX59_03056</name>
</gene>
<dbReference type="EMBL" id="VLKG01000017">
    <property type="protein sequence ID" value="TWH63890.1"/>
    <property type="molecule type" value="Genomic_DNA"/>
</dbReference>
<evidence type="ECO:0000313" key="2">
    <source>
        <dbReference type="EMBL" id="TWH63890.1"/>
    </source>
</evidence>
<feature type="coiled-coil region" evidence="1">
    <location>
        <begin position="79"/>
        <end position="106"/>
    </location>
</feature>
<accession>A0A562HYP8</accession>
<protein>
    <submittedName>
        <fullName evidence="2">Uncharacterized protein</fullName>
    </submittedName>
</protein>
<reference evidence="2 3" key="1">
    <citation type="submission" date="2019-07" db="EMBL/GenBank/DDBJ databases">
        <title>Genomic Encyclopedia of Type Strains, Phase I: the one thousand microbial genomes (KMG-I) project.</title>
        <authorList>
            <person name="Kyrpides N."/>
        </authorList>
    </citation>
    <scope>NUCLEOTIDE SEQUENCE [LARGE SCALE GENOMIC DNA]</scope>
    <source>
        <strain evidence="2 3">DSM 375</strain>
    </source>
</reference>
<keyword evidence="1" id="KW-0175">Coiled coil</keyword>
<comment type="caution">
    <text evidence="2">The sequence shown here is derived from an EMBL/GenBank/DDBJ whole genome shotgun (WGS) entry which is preliminary data.</text>
</comment>
<dbReference type="Proteomes" id="UP000319627">
    <property type="component" value="Unassembled WGS sequence"/>
</dbReference>